<dbReference type="EMBL" id="CP024201">
    <property type="protein sequence ID" value="ATQ43544.1"/>
    <property type="molecule type" value="Genomic_DNA"/>
</dbReference>
<protein>
    <submittedName>
        <fullName evidence="4">Alpha/beta hydrolase</fullName>
    </submittedName>
</protein>
<feature type="domain" description="Peptidase S33 tripeptidyl aminopeptidase-like C-terminal" evidence="3">
    <location>
        <begin position="382"/>
        <end position="459"/>
    </location>
</feature>
<dbReference type="InterPro" id="IPR029058">
    <property type="entry name" value="AB_hydrolase_fold"/>
</dbReference>
<name>A0A2D2AZY3_9CAUL</name>
<keyword evidence="5" id="KW-1185">Reference proteome</keyword>
<dbReference type="AlphaFoldDB" id="A0A2D2AZY3"/>
<dbReference type="SUPFAM" id="SSF53474">
    <property type="entry name" value="alpha/beta-Hydrolases"/>
    <property type="match status" value="1"/>
</dbReference>
<evidence type="ECO:0000256" key="1">
    <source>
        <dbReference type="SAM" id="SignalP"/>
    </source>
</evidence>
<dbReference type="Pfam" id="PF08386">
    <property type="entry name" value="Abhydrolase_4"/>
    <property type="match status" value="1"/>
</dbReference>
<sequence length="491" mass="52787">MRRLVCWFGGGLALAAAFDPAWAAAPSAAPPRIDLTPCPVEAPAEGDRPALRETARCGRFVVPENRALPNGRQLSLKVIVLPARSSKPLEPVFVLAGGPGQPATELTADFIRSGYREDRDVVLMDTRGTDAETGLACDLGGSDADPQGYLQPIFAEGVAYAACRAQLAARADLTQYAIPLAMQDLDDLRRALGYEQVVLDGGSFGTRYARAYIRQYGRHVRAAILSGLVPIENRAPLYHADAAQKALDGLIAQCAAEPACHAAYPDIRGDLAAVQTRLRAGPVVVRAAHPATEAPVDVRLSDAAFADGLRVMLYSDERARQVPLLLRRAREGDLRPFAEAAMRSSRALKQSLRLGLLLSASCGEDVWRIRPGEVAAATRGRFIGDSRVRGQMAACSVWPRGTMPKDYYAPFHSDVPTLLISGDLDPVTPPAWGDTMGKTLVNSVHVVVPGGHVPYVDCVIAMSRQFPSLARPTDLDRSCVAKMRRPAFALP</sequence>
<dbReference type="GO" id="GO:0016020">
    <property type="term" value="C:membrane"/>
    <property type="evidence" value="ECO:0007669"/>
    <property type="project" value="TreeGrafter"/>
</dbReference>
<organism evidence="4 5">
    <name type="scientific">Caulobacter mirabilis</name>
    <dbReference type="NCBI Taxonomy" id="69666"/>
    <lineage>
        <taxon>Bacteria</taxon>
        <taxon>Pseudomonadati</taxon>
        <taxon>Pseudomonadota</taxon>
        <taxon>Alphaproteobacteria</taxon>
        <taxon>Caulobacterales</taxon>
        <taxon>Caulobacteraceae</taxon>
        <taxon>Caulobacter</taxon>
    </lineage>
</organism>
<accession>A0A2D2AZY3</accession>
<feature type="chain" id="PRO_5013595083" evidence="1">
    <location>
        <begin position="24"/>
        <end position="491"/>
    </location>
</feature>
<dbReference type="RefSeq" id="WP_099622793.1">
    <property type="nucleotide sequence ID" value="NZ_CP024201.1"/>
</dbReference>
<feature type="signal peptide" evidence="1">
    <location>
        <begin position="1"/>
        <end position="23"/>
    </location>
</feature>
<dbReference type="OrthoDB" id="613638at2"/>
<dbReference type="InterPro" id="IPR013595">
    <property type="entry name" value="Pept_S33_TAP-like_C"/>
</dbReference>
<dbReference type="Proteomes" id="UP000228945">
    <property type="component" value="Chromosome"/>
</dbReference>
<evidence type="ECO:0000313" key="4">
    <source>
        <dbReference type="EMBL" id="ATQ43544.1"/>
    </source>
</evidence>
<keyword evidence="4" id="KW-0378">Hydrolase</keyword>
<dbReference type="Gene3D" id="3.40.50.1820">
    <property type="entry name" value="alpha/beta hydrolase"/>
    <property type="match status" value="1"/>
</dbReference>
<evidence type="ECO:0000259" key="2">
    <source>
        <dbReference type="Pfam" id="PF00561"/>
    </source>
</evidence>
<proteinExistence type="predicted"/>
<dbReference type="Pfam" id="PF00561">
    <property type="entry name" value="Abhydrolase_1"/>
    <property type="match status" value="1"/>
</dbReference>
<dbReference type="PANTHER" id="PTHR43798">
    <property type="entry name" value="MONOACYLGLYCEROL LIPASE"/>
    <property type="match status" value="1"/>
</dbReference>
<keyword evidence="1" id="KW-0732">Signal</keyword>
<dbReference type="PANTHER" id="PTHR43798:SF27">
    <property type="entry name" value="HYDROLASE ALPHA_BETA HYDROLASE FOLD FAMILY"/>
    <property type="match status" value="1"/>
</dbReference>
<feature type="domain" description="AB hydrolase-1" evidence="2">
    <location>
        <begin position="91"/>
        <end position="232"/>
    </location>
</feature>
<dbReference type="InterPro" id="IPR050266">
    <property type="entry name" value="AB_hydrolase_sf"/>
</dbReference>
<evidence type="ECO:0000313" key="5">
    <source>
        <dbReference type="Proteomes" id="UP000228945"/>
    </source>
</evidence>
<dbReference type="InterPro" id="IPR000073">
    <property type="entry name" value="AB_hydrolase_1"/>
</dbReference>
<gene>
    <name evidence="4" type="ORF">CSW64_14590</name>
</gene>
<reference evidence="4 5" key="1">
    <citation type="submission" date="2017-10" db="EMBL/GenBank/DDBJ databases">
        <title>Genome sequence of Caulobacter mirabilis FWC38.</title>
        <authorList>
            <person name="Fiebig A."/>
            <person name="Crosson S."/>
        </authorList>
    </citation>
    <scope>NUCLEOTIDE SEQUENCE [LARGE SCALE GENOMIC DNA]</scope>
    <source>
        <strain evidence="4 5">FWC 38</strain>
    </source>
</reference>
<dbReference type="KEGG" id="cmb:CSW64_14590"/>
<dbReference type="GO" id="GO:0016787">
    <property type="term" value="F:hydrolase activity"/>
    <property type="evidence" value="ECO:0007669"/>
    <property type="project" value="UniProtKB-KW"/>
</dbReference>
<evidence type="ECO:0000259" key="3">
    <source>
        <dbReference type="Pfam" id="PF08386"/>
    </source>
</evidence>